<feature type="region of interest" description="Disordered" evidence="1">
    <location>
        <begin position="232"/>
        <end position="343"/>
    </location>
</feature>
<keyword evidence="4" id="KW-1185">Reference proteome</keyword>
<protein>
    <submittedName>
        <fullName evidence="3">NYN domain-containing protein</fullName>
    </submittedName>
</protein>
<evidence type="ECO:0000313" key="4">
    <source>
        <dbReference type="Proteomes" id="UP001606305"/>
    </source>
</evidence>
<dbReference type="EMBL" id="JBIGIA010000023">
    <property type="protein sequence ID" value="MFG6459503.1"/>
    <property type="molecule type" value="Genomic_DNA"/>
</dbReference>
<name>A0ABW7GC48_9BURK</name>
<feature type="region of interest" description="Disordered" evidence="1">
    <location>
        <begin position="141"/>
        <end position="194"/>
    </location>
</feature>
<dbReference type="InterPro" id="IPR021139">
    <property type="entry name" value="NYN"/>
</dbReference>
<organism evidence="3 4">
    <name type="scientific">Pelomonas nitida</name>
    <dbReference type="NCBI Taxonomy" id="3299027"/>
    <lineage>
        <taxon>Bacteria</taxon>
        <taxon>Pseudomonadati</taxon>
        <taxon>Pseudomonadota</taxon>
        <taxon>Betaproteobacteria</taxon>
        <taxon>Burkholderiales</taxon>
        <taxon>Sphaerotilaceae</taxon>
        <taxon>Roseateles</taxon>
    </lineage>
</organism>
<feature type="compositionally biased region" description="Low complexity" evidence="1">
    <location>
        <begin position="315"/>
        <end position="343"/>
    </location>
</feature>
<proteinExistence type="predicted"/>
<dbReference type="Proteomes" id="UP001606305">
    <property type="component" value="Unassembled WGS sequence"/>
</dbReference>
<comment type="caution">
    <text evidence="3">The sequence shown here is derived from an EMBL/GenBank/DDBJ whole genome shotgun (WGS) entry which is preliminary data.</text>
</comment>
<dbReference type="PANTHER" id="PTHR35811">
    <property type="entry name" value="SLR1870 PROTEIN"/>
    <property type="match status" value="1"/>
</dbReference>
<sequence>MSSKKVAFLVDFDNVATDVIEQALNAVFKDYGAAHIRRAYCNAEQALREQNFLKRLGLRAVVNLAIGKNSTDIALAADAMDLAITEKPDVIVLVSSDSDFAPLVLRLREKGAWLRGFGQYGKTGDGVIQIYDQFNELAHGTGRSARDAAPPKGAGGGRNGRRGNGRAAGGRPQPEAPRANAAINAPTQPRPPRADMVAAAAAPLPVAVEPLAPAVQDTAPSVAAVVPVAAPAPSPAQVDPADKPAKPAGKVAGKATSKASAKATGKTAAKAARKPGAEVDAPRDASAETKGGAKADPKADPKVEAKAAPLQPVTPEVAEPAAVPRAAKPARPPGKAAAPAENPQVAAAKEINAVLALLPKLADGQWHDLGAAAKVLKDAGLLPKSAPATKLFRKHAHAFELQPEKQPNQVRFAT</sequence>
<dbReference type="Pfam" id="PF01936">
    <property type="entry name" value="NYN"/>
    <property type="match status" value="1"/>
</dbReference>
<reference evidence="3 4" key="1">
    <citation type="submission" date="2024-09" db="EMBL/GenBank/DDBJ databases">
        <title>Novel species of the genus Pelomonas and Roseateles isolated from streams.</title>
        <authorList>
            <person name="Lu H."/>
        </authorList>
    </citation>
    <scope>NUCLEOTIDE SEQUENCE [LARGE SCALE GENOMIC DNA]</scope>
    <source>
        <strain evidence="3 4">BYS96W</strain>
    </source>
</reference>
<evidence type="ECO:0000313" key="3">
    <source>
        <dbReference type="EMBL" id="MFG6459503.1"/>
    </source>
</evidence>
<dbReference type="RefSeq" id="WP_394491569.1">
    <property type="nucleotide sequence ID" value="NZ_JBIGIA010000023.1"/>
</dbReference>
<dbReference type="Gene3D" id="3.40.50.1010">
    <property type="entry name" value="5'-nuclease"/>
    <property type="match status" value="1"/>
</dbReference>
<feature type="domain" description="NYN" evidence="2">
    <location>
        <begin position="5"/>
        <end position="134"/>
    </location>
</feature>
<accession>A0ABW7GC48</accession>
<dbReference type="PANTHER" id="PTHR35811:SF1">
    <property type="entry name" value="HTH OST-TYPE DOMAIN-CONTAINING PROTEIN"/>
    <property type="match status" value="1"/>
</dbReference>
<evidence type="ECO:0000256" key="1">
    <source>
        <dbReference type="SAM" id="MobiDB-lite"/>
    </source>
</evidence>
<evidence type="ECO:0000259" key="2">
    <source>
        <dbReference type="Pfam" id="PF01936"/>
    </source>
</evidence>
<feature type="compositionally biased region" description="Basic and acidic residues" evidence="1">
    <location>
        <begin position="275"/>
        <end position="305"/>
    </location>
</feature>
<gene>
    <name evidence="3" type="ORF">ACG00X_21935</name>
</gene>
<feature type="compositionally biased region" description="Low complexity" evidence="1">
    <location>
        <begin position="246"/>
        <end position="270"/>
    </location>
</feature>
<dbReference type="CDD" id="cd11297">
    <property type="entry name" value="PIN_LabA-like_N_1"/>
    <property type="match status" value="1"/>
</dbReference>